<keyword evidence="3" id="KW-0508">mRNA splicing</keyword>
<evidence type="ECO:0000256" key="3">
    <source>
        <dbReference type="ARBA" id="ARBA00023187"/>
    </source>
</evidence>
<evidence type="ECO:0000256" key="2">
    <source>
        <dbReference type="ARBA" id="ARBA00022664"/>
    </source>
</evidence>
<organism evidence="8 9">
    <name type="scientific">Fonsecaea pedrosoi CBS 271.37</name>
    <dbReference type="NCBI Taxonomy" id="1442368"/>
    <lineage>
        <taxon>Eukaryota</taxon>
        <taxon>Fungi</taxon>
        <taxon>Dikarya</taxon>
        <taxon>Ascomycota</taxon>
        <taxon>Pezizomycotina</taxon>
        <taxon>Eurotiomycetes</taxon>
        <taxon>Chaetothyriomycetidae</taxon>
        <taxon>Chaetothyriales</taxon>
        <taxon>Herpotrichiellaceae</taxon>
        <taxon>Fonsecaea</taxon>
    </lineage>
</organism>
<dbReference type="OrthoDB" id="10264544at2759"/>
<feature type="region of interest" description="Disordered" evidence="5">
    <location>
        <begin position="1"/>
        <end position="52"/>
    </location>
</feature>
<feature type="compositionally biased region" description="Low complexity" evidence="5">
    <location>
        <begin position="31"/>
        <end position="45"/>
    </location>
</feature>
<evidence type="ECO:0000259" key="7">
    <source>
        <dbReference type="Pfam" id="PF08572"/>
    </source>
</evidence>
<feature type="region of interest" description="Disordered" evidence="5">
    <location>
        <begin position="155"/>
        <end position="192"/>
    </location>
</feature>
<dbReference type="PANTHER" id="PTHR14212:SF0">
    <property type="entry name" value="U4_U6 SMALL NUCLEAR RIBONUCLEOPROTEIN PRP3"/>
    <property type="match status" value="1"/>
</dbReference>
<evidence type="ECO:0000313" key="8">
    <source>
        <dbReference type="EMBL" id="KIW80705.1"/>
    </source>
</evidence>
<dbReference type="CDD" id="cd24162">
    <property type="entry name" value="Prp3_C"/>
    <property type="match status" value="1"/>
</dbReference>
<proteinExistence type="predicted"/>
<evidence type="ECO:0000256" key="1">
    <source>
        <dbReference type="ARBA" id="ARBA00004123"/>
    </source>
</evidence>
<dbReference type="Pfam" id="PF06544">
    <property type="entry name" value="Prp3_C"/>
    <property type="match status" value="1"/>
</dbReference>
<dbReference type="HOGENOM" id="CLU_015750_2_2_1"/>
<dbReference type="InterPro" id="IPR010541">
    <property type="entry name" value="Prp3_C"/>
</dbReference>
<reference evidence="8 9" key="1">
    <citation type="submission" date="2015-01" db="EMBL/GenBank/DDBJ databases">
        <title>The Genome Sequence of Fonsecaea pedrosoi CBS 271.37.</title>
        <authorList>
            <consortium name="The Broad Institute Genomics Platform"/>
            <person name="Cuomo C."/>
            <person name="de Hoog S."/>
            <person name="Gorbushina A."/>
            <person name="Stielow B."/>
            <person name="Teixiera M."/>
            <person name="Abouelleil A."/>
            <person name="Chapman S.B."/>
            <person name="Priest M."/>
            <person name="Young S.K."/>
            <person name="Wortman J."/>
            <person name="Nusbaum C."/>
            <person name="Birren B."/>
        </authorList>
    </citation>
    <scope>NUCLEOTIDE SEQUENCE [LARGE SCALE GENOMIC DNA]</scope>
    <source>
        <strain evidence="8 9">CBS 271.37</strain>
    </source>
</reference>
<comment type="subcellular location">
    <subcellularLocation>
        <location evidence="1">Nucleus</location>
    </subcellularLocation>
</comment>
<keyword evidence="4" id="KW-0539">Nucleus</keyword>
<feature type="domain" description="Small nuclear ribonucleoprotein Prp3 C-terminal" evidence="6">
    <location>
        <begin position="446"/>
        <end position="588"/>
    </location>
</feature>
<evidence type="ECO:0000256" key="4">
    <source>
        <dbReference type="ARBA" id="ARBA00023242"/>
    </source>
</evidence>
<dbReference type="GeneID" id="25306811"/>
<dbReference type="AlphaFoldDB" id="A0A0D2GQ48"/>
<keyword evidence="9" id="KW-1185">Reference proteome</keyword>
<dbReference type="GO" id="GO:0046540">
    <property type="term" value="C:U4/U6 x U5 tri-snRNP complex"/>
    <property type="evidence" value="ECO:0007669"/>
    <property type="project" value="InterPro"/>
</dbReference>
<evidence type="ECO:0000256" key="5">
    <source>
        <dbReference type="SAM" id="MobiDB-lite"/>
    </source>
</evidence>
<dbReference type="Proteomes" id="UP000053029">
    <property type="component" value="Unassembled WGS sequence"/>
</dbReference>
<dbReference type="GO" id="GO:0000398">
    <property type="term" value="P:mRNA splicing, via spliceosome"/>
    <property type="evidence" value="ECO:0007669"/>
    <property type="project" value="InterPro"/>
</dbReference>
<gene>
    <name evidence="8" type="ORF">Z517_07321</name>
</gene>
<dbReference type="InterPro" id="IPR013881">
    <property type="entry name" value="Pre-mRNA_splic_Prp3_dom"/>
</dbReference>
<dbReference type="VEuPathDB" id="FungiDB:Z517_07321"/>
<dbReference type="STRING" id="1442368.A0A0D2GQ48"/>
<dbReference type="InterPro" id="IPR027104">
    <property type="entry name" value="Prp3"/>
</dbReference>
<protein>
    <submittedName>
        <fullName evidence="8">Uncharacterized protein</fullName>
    </submittedName>
</protein>
<accession>A0A0D2GQ48</accession>
<feature type="domain" description="Pre-mRNA-splicing factor 3" evidence="7">
    <location>
        <begin position="208"/>
        <end position="422"/>
    </location>
</feature>
<dbReference type="RefSeq" id="XP_013284513.1">
    <property type="nucleotide sequence ID" value="XM_013429059.1"/>
</dbReference>
<feature type="region of interest" description="Disordered" evidence="5">
    <location>
        <begin position="77"/>
        <end position="98"/>
    </location>
</feature>
<dbReference type="Pfam" id="PF08572">
    <property type="entry name" value="PRP3"/>
    <property type="match status" value="1"/>
</dbReference>
<evidence type="ECO:0000259" key="6">
    <source>
        <dbReference type="Pfam" id="PF06544"/>
    </source>
</evidence>
<sequence length="595" mass="66006">MADRASNVLKRLHPEDDEVESQKRARSNNGSPRPTTAATSASSTPMGSKPDADAIVARAKAAAAAKAAELKAKLAAMKNGAATSSPAMAASASPTPPLSAADRIAQMRARVAAATGRIATQTQQRPSTNYTAPAYNDDMSKARGGLNIGIHPDLLGDTQHDTQRNKGRAPQPKFATAMGNRRTESPAPLQQKAQLDLSGPSLDELKENPYFDPNLGSRNVLPKARHSRQLVFNQKGKYMQQAAALRRQAQLEAMKKKIAERARQAGLEEDLDTEKAFLVPAPPDLEWWDEGLVNGKSYDAISDPANLKIDTPDSIITVYIQHPVLIEPPQEKNNPAPKPMYLTSKEQAKLRRQRRMADLKEEQAKIRLGLVPPPPPKVKKSNLMRVLGEEAVKDPTAVEARVNREIAERARKAEEDNLSRKLSKEQRAEKLAKQQAEDAARGIHIRVYKIDSLANGKHRYQVSVNADQNRLTGVVIMHPKMNLVVVEGGEHSIRNYDKVMQNRIRWTEMEAPRSVAEGNREALAKWLEAEDENGELKDLSLNKCELIFKGEEKQRNFKRWLGARVCETDAQARDVLSRAKMENFWALAKSFKKEV</sequence>
<dbReference type="EMBL" id="KN846972">
    <property type="protein sequence ID" value="KIW80705.1"/>
    <property type="molecule type" value="Genomic_DNA"/>
</dbReference>
<name>A0A0D2GQ48_9EURO</name>
<evidence type="ECO:0000313" key="9">
    <source>
        <dbReference type="Proteomes" id="UP000053029"/>
    </source>
</evidence>
<dbReference type="PANTHER" id="PTHR14212">
    <property type="entry name" value="U4/U6-ASSOCIATED RNA SPLICING FACTOR-RELATED"/>
    <property type="match status" value="1"/>
</dbReference>
<keyword evidence="2" id="KW-0507">mRNA processing</keyword>